<keyword evidence="10 19" id="KW-0547">Nucleotide-binding</keyword>
<dbReference type="PROSITE" id="PS50011">
    <property type="entry name" value="PROTEIN_KINASE_DOM"/>
    <property type="match status" value="1"/>
</dbReference>
<feature type="compositionally biased region" description="Low complexity" evidence="20">
    <location>
        <begin position="52"/>
        <end position="63"/>
    </location>
</feature>
<feature type="binding site" evidence="19">
    <location>
        <position position="686"/>
    </location>
    <ligand>
        <name>ATP</name>
        <dbReference type="ChEBI" id="CHEBI:30616"/>
    </ligand>
</feature>
<dbReference type="SUPFAM" id="SSF51206">
    <property type="entry name" value="cAMP-binding domain-like"/>
    <property type="match status" value="4"/>
</dbReference>
<dbReference type="GO" id="GO:0012505">
    <property type="term" value="C:endomembrane system"/>
    <property type="evidence" value="ECO:0007669"/>
    <property type="project" value="UniProtKB-SubCell"/>
</dbReference>
<dbReference type="PANTHER" id="PTHR24353:SF37">
    <property type="entry name" value="CAMP-DEPENDENT PROTEIN KINASE CATALYTIC SUBUNIT PRKX"/>
    <property type="match status" value="1"/>
</dbReference>
<dbReference type="VEuPathDB" id="CryptoDB:Cvel_12719"/>
<feature type="domain" description="Cyclic nucleotide-binding" evidence="22">
    <location>
        <begin position="470"/>
        <end position="513"/>
    </location>
</feature>
<evidence type="ECO:0000256" key="10">
    <source>
        <dbReference type="ARBA" id="ARBA00022741"/>
    </source>
</evidence>
<keyword evidence="5" id="KW-0963">Cytoplasm</keyword>
<dbReference type="PROSITE" id="PS00888">
    <property type="entry name" value="CNMP_BINDING_1"/>
    <property type="match status" value="3"/>
</dbReference>
<comment type="cofactor">
    <cofactor evidence="1">
        <name>Mg(2+)</name>
        <dbReference type="ChEBI" id="CHEBI:18420"/>
    </cofactor>
</comment>
<protein>
    <recommendedName>
        <fullName evidence="16">cGMP-dependent protein kinase</fullName>
        <ecNumber evidence="4">2.7.11.12</ecNumber>
    </recommendedName>
</protein>
<dbReference type="InterPro" id="IPR014710">
    <property type="entry name" value="RmlC-like_jellyroll"/>
</dbReference>
<feature type="domain" description="Cyclic nucleotide-binding" evidence="22">
    <location>
        <begin position="535"/>
        <end position="633"/>
    </location>
</feature>
<keyword evidence="7" id="KW-0140">cGMP</keyword>
<evidence type="ECO:0000256" key="8">
    <source>
        <dbReference type="ARBA" id="ARBA00022679"/>
    </source>
</evidence>
<dbReference type="PROSITE" id="PS50042">
    <property type="entry name" value="CNMP_BINDING_3"/>
    <property type="match status" value="4"/>
</dbReference>
<dbReference type="FunFam" id="2.60.120.10:FF:000068">
    <property type="entry name" value="cGMP-dependent protein kinase"/>
    <property type="match status" value="1"/>
</dbReference>
<accession>A0A0G4IBD7</accession>
<dbReference type="InterPro" id="IPR018488">
    <property type="entry name" value="cNMP-bd_CS"/>
</dbReference>
<dbReference type="GO" id="GO:0046872">
    <property type="term" value="F:metal ion binding"/>
    <property type="evidence" value="ECO:0007669"/>
    <property type="project" value="UniProtKB-KW"/>
</dbReference>
<evidence type="ECO:0000256" key="7">
    <source>
        <dbReference type="ARBA" id="ARBA00022535"/>
    </source>
</evidence>
<keyword evidence="14" id="KW-0142">cGMP-binding</keyword>
<comment type="catalytic activity">
    <reaction evidence="17">
        <text>L-threonyl-[protein] + ATP = O-phospho-L-threonyl-[protein] + ADP + H(+)</text>
        <dbReference type="Rhea" id="RHEA:46608"/>
        <dbReference type="Rhea" id="RHEA-COMP:11060"/>
        <dbReference type="Rhea" id="RHEA-COMP:11605"/>
        <dbReference type="ChEBI" id="CHEBI:15378"/>
        <dbReference type="ChEBI" id="CHEBI:30013"/>
        <dbReference type="ChEBI" id="CHEBI:30616"/>
        <dbReference type="ChEBI" id="CHEBI:61977"/>
        <dbReference type="ChEBI" id="CHEBI:456216"/>
        <dbReference type="EC" id="2.7.11.12"/>
    </reaction>
</comment>
<dbReference type="InterPro" id="IPR000595">
    <property type="entry name" value="cNMP-bd_dom"/>
</dbReference>
<dbReference type="InterPro" id="IPR000719">
    <property type="entry name" value="Prot_kinase_dom"/>
</dbReference>
<evidence type="ECO:0000256" key="12">
    <source>
        <dbReference type="ARBA" id="ARBA00022840"/>
    </source>
</evidence>
<evidence type="ECO:0000256" key="16">
    <source>
        <dbReference type="ARBA" id="ARBA00024113"/>
    </source>
</evidence>
<comment type="subcellular location">
    <subcellularLocation>
        <location evidence="2">Endomembrane system</location>
    </subcellularLocation>
</comment>
<keyword evidence="9" id="KW-0479">Metal-binding</keyword>
<comment type="similarity">
    <text evidence="3">Belongs to the protein kinase superfamily. AGC Ser/Thr protein kinase family. cGMP subfamily.</text>
</comment>
<evidence type="ECO:0000256" key="17">
    <source>
        <dbReference type="ARBA" id="ARBA00047298"/>
    </source>
</evidence>
<feature type="domain" description="Cyclic nucleotide-binding" evidence="22">
    <location>
        <begin position="268"/>
        <end position="367"/>
    </location>
</feature>
<evidence type="ECO:0000259" key="21">
    <source>
        <dbReference type="PROSITE" id="PS50011"/>
    </source>
</evidence>
<dbReference type="GO" id="GO:0005952">
    <property type="term" value="C:cAMP-dependent protein kinase complex"/>
    <property type="evidence" value="ECO:0007669"/>
    <property type="project" value="TreeGrafter"/>
</dbReference>
<dbReference type="InterPro" id="IPR011009">
    <property type="entry name" value="Kinase-like_dom_sf"/>
</dbReference>
<feature type="domain" description="Cyclic nucleotide-binding" evidence="22">
    <location>
        <begin position="150"/>
        <end position="265"/>
    </location>
</feature>
<organism evidence="23">
    <name type="scientific">Chromera velia CCMP2878</name>
    <dbReference type="NCBI Taxonomy" id="1169474"/>
    <lineage>
        <taxon>Eukaryota</taxon>
        <taxon>Sar</taxon>
        <taxon>Alveolata</taxon>
        <taxon>Colpodellida</taxon>
        <taxon>Chromeraceae</taxon>
        <taxon>Chromera</taxon>
    </lineage>
</organism>
<feature type="region of interest" description="Disordered" evidence="20">
    <location>
        <begin position="1"/>
        <end position="100"/>
    </location>
</feature>
<feature type="domain" description="Protein kinase" evidence="21">
    <location>
        <begin position="657"/>
        <end position="792"/>
    </location>
</feature>
<dbReference type="Pfam" id="PF00027">
    <property type="entry name" value="cNMP_binding"/>
    <property type="match status" value="3"/>
</dbReference>
<evidence type="ECO:0000256" key="11">
    <source>
        <dbReference type="ARBA" id="ARBA00022777"/>
    </source>
</evidence>
<dbReference type="SMART" id="SM00100">
    <property type="entry name" value="cNMP"/>
    <property type="match status" value="3"/>
</dbReference>
<evidence type="ECO:0000256" key="6">
    <source>
        <dbReference type="ARBA" id="ARBA00022527"/>
    </source>
</evidence>
<dbReference type="Gene3D" id="3.30.200.20">
    <property type="entry name" value="Phosphorylase Kinase, domain 1"/>
    <property type="match status" value="1"/>
</dbReference>
<dbReference type="GO" id="GO:0030553">
    <property type="term" value="F:cGMP binding"/>
    <property type="evidence" value="ECO:0007669"/>
    <property type="project" value="UniProtKB-KW"/>
</dbReference>
<reference evidence="23" key="1">
    <citation type="submission" date="2014-11" db="EMBL/GenBank/DDBJ databases">
        <authorList>
            <person name="Otto D Thomas"/>
            <person name="Naeem Raeece"/>
        </authorList>
    </citation>
    <scope>NUCLEOTIDE SEQUENCE</scope>
</reference>
<dbReference type="EMBL" id="CDMZ01005781">
    <property type="protein sequence ID" value="CEM54364.1"/>
    <property type="molecule type" value="Genomic_DNA"/>
</dbReference>
<keyword evidence="15" id="KW-0472">Membrane</keyword>
<evidence type="ECO:0000256" key="13">
    <source>
        <dbReference type="ARBA" id="ARBA00022842"/>
    </source>
</evidence>
<comment type="catalytic activity">
    <reaction evidence="18">
        <text>L-seryl-[protein] + ATP = O-phospho-L-seryl-[protein] + ADP + H(+)</text>
        <dbReference type="Rhea" id="RHEA:17989"/>
        <dbReference type="Rhea" id="RHEA-COMP:9863"/>
        <dbReference type="Rhea" id="RHEA-COMP:11604"/>
        <dbReference type="ChEBI" id="CHEBI:15378"/>
        <dbReference type="ChEBI" id="CHEBI:29999"/>
        <dbReference type="ChEBI" id="CHEBI:30616"/>
        <dbReference type="ChEBI" id="CHEBI:83421"/>
        <dbReference type="ChEBI" id="CHEBI:456216"/>
        <dbReference type="EC" id="2.7.11.12"/>
    </reaction>
</comment>
<evidence type="ECO:0000256" key="18">
    <source>
        <dbReference type="ARBA" id="ARBA00047462"/>
    </source>
</evidence>
<dbReference type="Gene3D" id="2.60.120.10">
    <property type="entry name" value="Jelly Rolls"/>
    <property type="match status" value="4"/>
</dbReference>
<dbReference type="PhylomeDB" id="A0A0G4IBD7"/>
<evidence type="ECO:0000256" key="3">
    <source>
        <dbReference type="ARBA" id="ARBA00006352"/>
    </source>
</evidence>
<keyword evidence="6" id="KW-0723">Serine/threonine-protein kinase</keyword>
<dbReference type="EC" id="2.7.11.12" evidence="4"/>
<feature type="compositionally biased region" description="Basic and acidic residues" evidence="20">
    <location>
        <begin position="73"/>
        <end position="87"/>
    </location>
</feature>
<dbReference type="InterPro" id="IPR017441">
    <property type="entry name" value="Protein_kinase_ATP_BS"/>
</dbReference>
<name>A0A0G4IBD7_9ALVE</name>
<evidence type="ECO:0000256" key="14">
    <source>
        <dbReference type="ARBA" id="ARBA00022992"/>
    </source>
</evidence>
<dbReference type="GO" id="GO:0004691">
    <property type="term" value="F:cAMP-dependent protein kinase activity"/>
    <property type="evidence" value="ECO:0007669"/>
    <property type="project" value="TreeGrafter"/>
</dbReference>
<dbReference type="AlphaFoldDB" id="A0A0G4IBD7"/>
<evidence type="ECO:0000256" key="4">
    <source>
        <dbReference type="ARBA" id="ARBA00012428"/>
    </source>
</evidence>
<evidence type="ECO:0000259" key="22">
    <source>
        <dbReference type="PROSITE" id="PS50042"/>
    </source>
</evidence>
<keyword evidence="12 19" id="KW-0067">ATP-binding</keyword>
<dbReference type="PROSITE" id="PS00107">
    <property type="entry name" value="PROTEIN_KINASE_ATP"/>
    <property type="match status" value="1"/>
</dbReference>
<keyword evidence="11" id="KW-0418">Kinase</keyword>
<proteinExistence type="inferred from homology"/>
<dbReference type="InterPro" id="IPR008271">
    <property type="entry name" value="Ser/Thr_kinase_AS"/>
</dbReference>
<dbReference type="PROSITE" id="PS00108">
    <property type="entry name" value="PROTEIN_KINASE_ST"/>
    <property type="match status" value="1"/>
</dbReference>
<dbReference type="Gene3D" id="1.10.510.10">
    <property type="entry name" value="Transferase(Phosphotransferase) domain 1"/>
    <property type="match status" value="1"/>
</dbReference>
<dbReference type="PROSITE" id="PS00889">
    <property type="entry name" value="CNMP_BINDING_2"/>
    <property type="match status" value="2"/>
</dbReference>
<dbReference type="CDD" id="cd00038">
    <property type="entry name" value="CAP_ED"/>
    <property type="match status" value="3"/>
</dbReference>
<gene>
    <name evidence="23" type="ORF">Cvel_12719</name>
</gene>
<dbReference type="GO" id="GO:0004692">
    <property type="term" value="F:cGMP-dependent protein kinase activity"/>
    <property type="evidence" value="ECO:0007669"/>
    <property type="project" value="UniProtKB-EC"/>
</dbReference>
<dbReference type="PANTHER" id="PTHR24353">
    <property type="entry name" value="CYCLIC NUCLEOTIDE-DEPENDENT PROTEIN KINASE"/>
    <property type="match status" value="1"/>
</dbReference>
<evidence type="ECO:0000256" key="15">
    <source>
        <dbReference type="ARBA" id="ARBA00023136"/>
    </source>
</evidence>
<dbReference type="GO" id="GO:0005524">
    <property type="term" value="F:ATP binding"/>
    <property type="evidence" value="ECO:0007669"/>
    <property type="project" value="UniProtKB-UniRule"/>
</dbReference>
<keyword evidence="8" id="KW-0808">Transferase</keyword>
<evidence type="ECO:0000256" key="20">
    <source>
        <dbReference type="SAM" id="MobiDB-lite"/>
    </source>
</evidence>
<sequence>MGGCFSLTTAKFEEPEERFAPAGGDTRAPSGSPNGRVLSSEPAVGAEGGSVGPAAGASARAGAAGKGTGAAGAEDKPGFLVNRKMDEGGSQPPAENVKTQKEKARKMFIGHQNERTDAEAEAATDRHLMHRQKTTADVELITSALKGNLVCSSLNSDEVHALCDAMQFYEYKAGDTVCEQGQNGSHFFIIHSGTFDVLIGGKQVNQMRKGKAFGEIALIHNCARSATVRASEDGGIWGVGRTKFRAILKSLSSRNFTENRQFLESVKIFEMLTDAQKNMICNAFVVEIFPANATIVSQGDQGDRLFIVKDGSLRVSINGKEIRKLQKGDYFGERALLYDEPRSATVQSVEQSVCCSIGRELLSKVLGNLQHVLFRNMMIISMQSSPVFLQFAPEQMQKLIEATVVREYNPNYVIIDRETKLRGVRFLSVMDGEVEVEATADTVARPVKGKDDAGQRSSAITCPPGGRIILSRGQSFGEEYVLNPQEPFAHKVTARSKAKVALLTASAFALVLGTKDIDETLDFNLKRSVIKKVYIFRYLSEQQLDTLIKAFRNVRQKKGDFVVQQGEIGTRFFVIKSGEVQIQKDGRNIRTCGKNDYFGERALLYDEPRSATVMATTEVDLWVVDKVVFLQIVRGPMLEHLESRIKLQDTQVKLEELEVVRTVGRGTFGVVKLVRNKSTGVRYALKCVKRQTVIVLNQQEHIKLEREILAENDHPFIIKLVRTFKDRNFLYFLTELVTGGELYDAIRKLGLLGRAQSQFYLGGMILAVESLHERNIAYRDLKPENVLLDSQG</sequence>
<evidence type="ECO:0000313" key="23">
    <source>
        <dbReference type="EMBL" id="CEM54364.1"/>
    </source>
</evidence>
<dbReference type="InterPro" id="IPR018490">
    <property type="entry name" value="cNMP-bd_dom_sf"/>
</dbReference>
<dbReference type="PRINTS" id="PR00103">
    <property type="entry name" value="CAMPKINASE"/>
</dbReference>
<evidence type="ECO:0000256" key="1">
    <source>
        <dbReference type="ARBA" id="ARBA00001946"/>
    </source>
</evidence>
<dbReference type="Pfam" id="PF00069">
    <property type="entry name" value="Pkinase"/>
    <property type="match status" value="1"/>
</dbReference>
<dbReference type="SMART" id="SM00220">
    <property type="entry name" value="S_TKc"/>
    <property type="match status" value="1"/>
</dbReference>
<evidence type="ECO:0000256" key="5">
    <source>
        <dbReference type="ARBA" id="ARBA00022490"/>
    </source>
</evidence>
<dbReference type="SUPFAM" id="SSF56112">
    <property type="entry name" value="Protein kinase-like (PK-like)"/>
    <property type="match status" value="1"/>
</dbReference>
<evidence type="ECO:0000256" key="19">
    <source>
        <dbReference type="PROSITE-ProRule" id="PRU10141"/>
    </source>
</evidence>
<evidence type="ECO:0000256" key="2">
    <source>
        <dbReference type="ARBA" id="ARBA00004308"/>
    </source>
</evidence>
<keyword evidence="13" id="KW-0460">Magnesium</keyword>
<evidence type="ECO:0000256" key="9">
    <source>
        <dbReference type="ARBA" id="ARBA00022723"/>
    </source>
</evidence>